<dbReference type="Gene3D" id="3.60.10.10">
    <property type="entry name" value="Endonuclease/exonuclease/phosphatase"/>
    <property type="match status" value="1"/>
</dbReference>
<dbReference type="SUPFAM" id="SSF55816">
    <property type="entry name" value="5'-nucleotidase (syn. UDP-sugar hydrolase), C-terminal domain"/>
    <property type="match status" value="1"/>
</dbReference>
<evidence type="ECO:0000313" key="7">
    <source>
        <dbReference type="Proteomes" id="UP000192656"/>
    </source>
</evidence>
<dbReference type="Gene3D" id="3.90.780.10">
    <property type="entry name" value="5'-Nucleotidase, C-terminal domain"/>
    <property type="match status" value="1"/>
</dbReference>
<dbReference type="InterPro" id="IPR036691">
    <property type="entry name" value="Endo/exonu/phosph_ase_sf"/>
</dbReference>
<sequence length="2352" mass="245450">MAEIFRENFNAFRGLGFAAEPTSGQLDSDVFSVSGFSDGDVAFGASKMSGDFARGETSEDVSTGGVYSINRGDGDYAFWVQPGGSDFTPGTVTIAVTNTSGVAINSFTLSYDLLVLNDQDRSNSWNVAVSTSNKSFTPVAGLGYSSAAASDDLGVQAIEKTQTITLDSSVEAGSTFYVQFSSNDVSGSGSRDELGIDNIVINAGDAPSGATVSISDASIVEGDEGTKTLIFTVTRGDGTGAASVDYATSDGTAEAGSDYQSAAGTIEFAENETSKTISVTINGDTDIEANETFTVTLSNPSDGLTIADAEATGTIETDDIAITKISAIQGSGTESTMKGDTVTVEAVVTADFQSNSDSDYNGFFLQEEASDSDNDASTSEGLFVYEGGNSVDVKVGDKVKVTGTVTEYNGETQLTLSSVEVVDGSNDHLGDVTPAAIAFPTTNVIQNDAGQLVADLEAYEGMLVTVPEVMTVGDLYTLGRYNEVGLTSGGRIATFTQTNDPSVEGFAQFQQDAAARALVIDDAFYKSSGQNKNPIYPQGGLNADEGPILRAGDTVSDLQGVLTYRPANTQTDRDGKPLEFANFRLIPTEEPQFVSNNPRPEEAPDVGGTLKVASFNVLNFFTTLNVDGAETGPAGNMDPRGAENDNEYVRQLDKLASAMIKLGADIFGLTELENGQQGDSALDALIAKLNGLGETVYDYVKTGPIQGAMGDPVEGDAIKVGFIYNTGTVDAIGDYALLDETVDDRFQSVGTQRPTLAQTFEQKSGGEKITVAINHLKSKGSVVDGDEATGDGQANNNHVRTEAAEALVDWLKNDPTGEGNGDNLIIGDLNSYLKEDPIKAIQAGADDKPGTDDDYTSLLSSDDYSFGFPISLDGVPQVQTYGSLDHALASASLATKVTGAASWHINADEASVLDYNTNYKSEEQQSDLYKNDPYRSSDHDPLIVGLDLSNSETPLNVSVYNGPSFDGQIVPTKNIELDSLSQTKLSGAEIAAYDAGSKQLLVTSSDGLQYLDISDPKAPSLSRTVDLKTVTDPSTGNNFTTTDITSVAAKNGIIAVALPAANKTDAGQVVFLDKDGAVLGSVTVGSLPDMLTFTPDGMKVLVANEGEPSKGFEVNPKGSVSIIDLSNGADQATVETADFTAFDGQENALRAEGVRIFEGQSVSDDVEPEYIAVTPDGTKALVTLQEANAVAIVDIESAAVTEIVPLGGKSFANLLADFSDRDGAGGEEAINLTTDNPVIGQFMPDAISSYTAGDGKVYFVTANEGDDRDDFLPNEETIRLKNDDYKLDSDTYPNATELKQDADLGRLNVSNAALLDGDTDGDGDVDQILTYGARSFSILDANGKMIFDSGDAIERIVASEFPDLFDDGRSGKKGPEPEGVTVAEIGGRSYAFVGLERSNLSLVFDVTDPTNVTYTTAATTEGDEEPEGTLVISAADSPTGKALYVSPNEGSKTLSIYEATVAEPEPFTLELLHFSDQEGATNAIEDAPNLSAVLNALRGQDLGNDGMADNTLTISSGDLFIPGVFGNASAALYGAAGIADIQIQNELGIQASALGNHDFDYGTKALAGLISGSAGEGTSAGGMILGKDFAGTAFPYLSSNLVFSTDEDLAPLEVAGGQAPQGNVVTSSVVIDVNGEKIGVVGATTPILGSISSTGGVGILPEDFDNTPTPEQLDALAAVIQTEVDALLEANPQMDKVILTSHMQQISIEEALATRLHDVDIIIAGGSDTRLLDDNDRPRDDQSSQGQYPFFTTDAKGHPIAVVNTDGQYQYVGRLVIDFDENGHLVTDSYDEEISGAYATDDQGVAALGAENMVDPEIQTIIDQMEEQIIATESNVFGLSDVFLNGNRSGTGSATDPDGVRTQETNLGDLTADANLAYANEMAQKLGEEAPVLVSIKNGGGIRASIGETVVPAGGTEAVRTANEPLVDGEGNIIKPEGGISQTDIQGALAFNNSLSLVTLTRAELVAVLEHGVAGLPGVAGQFAQVAGIEMSFDPTREAGDRIVNAAIVDENGDAIANLVVDGEIAGDPGQSFRVVTLGFLAGGGDNYPFPTGDAVNRVDLIDLDGDGNADDMTTGDATFAFDGTEQDAFAEYLHDNYLETPYSVADQGPLGDIRIQNLALRDDVVSLIGTGDGGNSGGGDGVTGGGSDPVIDTGTDGGDVFENPTFPGSIDGGAGIDRVSLPNAYSDYVLTPTEGGFALALASDPSEVIDLSNVEVLQFGDLTLERNDSPEAATIYGLYGSIFGRTPDLTGISFWVDANESGVSLETVAEFFTQSAEFIDTYGANPTDDALVDGFFGNILGRTGDAEGEAFWKAALDNGLSTADLLLGFAQSSEFVGLIDNQIDDGIFVIQ</sequence>
<dbReference type="Pfam" id="PF03160">
    <property type="entry name" value="Calx-beta"/>
    <property type="match status" value="1"/>
</dbReference>
<dbReference type="Pfam" id="PF02872">
    <property type="entry name" value="5_nucleotid_C"/>
    <property type="match status" value="1"/>
</dbReference>
<protein>
    <submittedName>
        <fullName evidence="6">Predicted extracellular nuclease</fullName>
    </submittedName>
</protein>
<dbReference type="InterPro" id="IPR011044">
    <property type="entry name" value="Quino_amine_DH_bsu"/>
</dbReference>
<dbReference type="GO" id="GO:0007154">
    <property type="term" value="P:cell communication"/>
    <property type="evidence" value="ECO:0007669"/>
    <property type="project" value="InterPro"/>
</dbReference>
<dbReference type="STRING" id="937218.SAMN06297251_10934"/>
<dbReference type="Pfam" id="PF22494">
    <property type="entry name" value="choice_anch_I"/>
    <property type="match status" value="1"/>
</dbReference>
<dbReference type="SUPFAM" id="SSF56300">
    <property type="entry name" value="Metallo-dependent phosphatases"/>
    <property type="match status" value="1"/>
</dbReference>
<dbReference type="Proteomes" id="UP000192656">
    <property type="component" value="Unassembled WGS sequence"/>
</dbReference>
<dbReference type="InterPro" id="IPR038081">
    <property type="entry name" value="CalX-like_sf"/>
</dbReference>
<reference evidence="6 7" key="1">
    <citation type="submission" date="2017-04" db="EMBL/GenBank/DDBJ databases">
        <authorList>
            <person name="Afonso C.L."/>
            <person name="Miller P.J."/>
            <person name="Scott M.A."/>
            <person name="Spackman E."/>
            <person name="Goraichik I."/>
            <person name="Dimitrov K.M."/>
            <person name="Suarez D.L."/>
            <person name="Swayne D.E."/>
        </authorList>
    </citation>
    <scope>NUCLEOTIDE SEQUENCE [LARGE SCALE GENOMIC DNA]</scope>
    <source>
        <strain evidence="6 7">CGMCC 1.10972</strain>
    </source>
</reference>
<feature type="compositionally biased region" description="Gly residues" evidence="4">
    <location>
        <begin position="2132"/>
        <end position="2148"/>
    </location>
</feature>
<dbReference type="SUPFAM" id="SSF141072">
    <property type="entry name" value="CalX-like"/>
    <property type="match status" value="1"/>
</dbReference>
<name>A0A1W2C920_9HYPH</name>
<evidence type="ECO:0000256" key="4">
    <source>
        <dbReference type="SAM" id="MobiDB-lite"/>
    </source>
</evidence>
<keyword evidence="7" id="KW-1185">Reference proteome</keyword>
<dbReference type="SUPFAM" id="SSF56219">
    <property type="entry name" value="DNase I-like"/>
    <property type="match status" value="1"/>
</dbReference>
<dbReference type="GO" id="GO:0016020">
    <property type="term" value="C:membrane"/>
    <property type="evidence" value="ECO:0007669"/>
    <property type="project" value="InterPro"/>
</dbReference>
<evidence type="ECO:0000256" key="1">
    <source>
        <dbReference type="ARBA" id="ARBA00022729"/>
    </source>
</evidence>
<evidence type="ECO:0000313" key="6">
    <source>
        <dbReference type="EMBL" id="SMC81631.1"/>
    </source>
</evidence>
<dbReference type="InterPro" id="IPR003644">
    <property type="entry name" value="Calx_beta"/>
</dbReference>
<dbReference type="PANTHER" id="PTHR42834:SF1">
    <property type="entry name" value="ENDONUCLEASE_EXONUCLEASE_PHOSPHATASE FAMILY PROTEIN (AFU_ORTHOLOGUE AFUA_3G09210)"/>
    <property type="match status" value="1"/>
</dbReference>
<dbReference type="CDD" id="cd10283">
    <property type="entry name" value="MnuA_DNase1-like"/>
    <property type="match status" value="1"/>
</dbReference>
<keyword evidence="3" id="KW-0106">Calcium</keyword>
<dbReference type="InterPro" id="IPR015943">
    <property type="entry name" value="WD40/YVTN_repeat-like_dom_sf"/>
</dbReference>
<dbReference type="PANTHER" id="PTHR42834">
    <property type="entry name" value="ENDONUCLEASE/EXONUCLEASE/PHOSPHATASE FAMILY PROTEIN (AFU_ORTHOLOGUE AFUA_3G09210)"/>
    <property type="match status" value="1"/>
</dbReference>
<dbReference type="Gene3D" id="2.60.40.2030">
    <property type="match status" value="1"/>
</dbReference>
<keyword evidence="2" id="KW-0677">Repeat</keyword>
<dbReference type="GO" id="GO:0009166">
    <property type="term" value="P:nucleotide catabolic process"/>
    <property type="evidence" value="ECO:0007669"/>
    <property type="project" value="InterPro"/>
</dbReference>
<feature type="region of interest" description="Disordered" evidence="4">
    <location>
        <begin position="2132"/>
        <end position="2170"/>
    </location>
</feature>
<dbReference type="Pfam" id="PF13946">
    <property type="entry name" value="DUF4214"/>
    <property type="match status" value="1"/>
</dbReference>
<dbReference type="GO" id="GO:0016787">
    <property type="term" value="F:hydrolase activity"/>
    <property type="evidence" value="ECO:0007669"/>
    <property type="project" value="InterPro"/>
</dbReference>
<dbReference type="CDD" id="cd04486">
    <property type="entry name" value="YhcR_OBF_like"/>
    <property type="match status" value="1"/>
</dbReference>
<dbReference type="OrthoDB" id="9803927at2"/>
<dbReference type="Gene3D" id="2.130.10.10">
    <property type="entry name" value="YVTN repeat-like/Quinoprotein amine dehydrogenase"/>
    <property type="match status" value="2"/>
</dbReference>
<dbReference type="InterPro" id="IPR055188">
    <property type="entry name" value="Choice_anch_I"/>
</dbReference>
<dbReference type="NCBIfam" id="NF038117">
    <property type="entry name" value="choice_anch_I"/>
    <property type="match status" value="1"/>
</dbReference>
<feature type="domain" description="Calx-beta" evidence="5">
    <location>
        <begin position="201"/>
        <end position="298"/>
    </location>
</feature>
<dbReference type="InterPro" id="IPR047971">
    <property type="entry name" value="ExeM-like"/>
</dbReference>
<dbReference type="InterPro" id="IPR008334">
    <property type="entry name" value="5'-Nucleotdase_C"/>
</dbReference>
<evidence type="ECO:0000256" key="3">
    <source>
        <dbReference type="ARBA" id="ARBA00022837"/>
    </source>
</evidence>
<dbReference type="SUPFAM" id="SSF50969">
    <property type="entry name" value="YVTN repeat-like/Quinoprotein amine dehydrogenase"/>
    <property type="match status" value="1"/>
</dbReference>
<dbReference type="NCBIfam" id="NF033681">
    <property type="entry name" value="ExeM_NucH_DNase"/>
    <property type="match status" value="1"/>
</dbReference>
<dbReference type="InterPro" id="IPR036907">
    <property type="entry name" value="5'-Nucleotdase_C_sf"/>
</dbReference>
<dbReference type="InterPro" id="IPR029052">
    <property type="entry name" value="Metallo-depent_PP-like"/>
</dbReference>
<accession>A0A1W2C920</accession>
<dbReference type="InterPro" id="IPR025282">
    <property type="entry name" value="DUF4214"/>
</dbReference>
<dbReference type="EMBL" id="FWXR01000009">
    <property type="protein sequence ID" value="SMC81631.1"/>
    <property type="molecule type" value="Genomic_DNA"/>
</dbReference>
<evidence type="ECO:0000256" key="2">
    <source>
        <dbReference type="ARBA" id="ARBA00022737"/>
    </source>
</evidence>
<dbReference type="SMART" id="SM00237">
    <property type="entry name" value="Calx_beta"/>
    <property type="match status" value="1"/>
</dbReference>
<organism evidence="6 7">
    <name type="scientific">Fulvimarina manganoxydans</name>
    <dbReference type="NCBI Taxonomy" id="937218"/>
    <lineage>
        <taxon>Bacteria</taxon>
        <taxon>Pseudomonadati</taxon>
        <taxon>Pseudomonadota</taxon>
        <taxon>Alphaproteobacteria</taxon>
        <taxon>Hyphomicrobiales</taxon>
        <taxon>Aurantimonadaceae</taxon>
        <taxon>Fulvimarina</taxon>
    </lineage>
</organism>
<evidence type="ECO:0000259" key="5">
    <source>
        <dbReference type="SMART" id="SM00237"/>
    </source>
</evidence>
<proteinExistence type="predicted"/>
<gene>
    <name evidence="6" type="ORF">SAMN06297251_10934</name>
</gene>
<keyword evidence="1" id="KW-0732">Signal</keyword>
<dbReference type="Gene3D" id="3.60.21.10">
    <property type="match status" value="1"/>
</dbReference>